<organism evidence="2 3">
    <name type="scientific">Chitinimonas lacunae</name>
    <dbReference type="NCBI Taxonomy" id="1963018"/>
    <lineage>
        <taxon>Bacteria</taxon>
        <taxon>Pseudomonadati</taxon>
        <taxon>Pseudomonadota</taxon>
        <taxon>Betaproteobacteria</taxon>
        <taxon>Neisseriales</taxon>
        <taxon>Chitinibacteraceae</taxon>
        <taxon>Chitinimonas</taxon>
    </lineage>
</organism>
<proteinExistence type="predicted"/>
<dbReference type="Proteomes" id="UP001595791">
    <property type="component" value="Unassembled WGS sequence"/>
</dbReference>
<dbReference type="RefSeq" id="WP_378167070.1">
    <property type="nucleotide sequence ID" value="NZ_JBHSBU010000001.1"/>
</dbReference>
<name>A0ABV8MV95_9NEIS</name>
<evidence type="ECO:0000313" key="3">
    <source>
        <dbReference type="Proteomes" id="UP001595791"/>
    </source>
</evidence>
<gene>
    <name evidence="2" type="ORF">ACFOW7_18300</name>
</gene>
<sequence>MTSDLLTAGIHRLVNRLLTPEELEQVGGGASYAEHKQSPGTKYTRQIKQPDEPKTDPGDGNRFA</sequence>
<dbReference type="EMBL" id="JBHSBU010000001">
    <property type="protein sequence ID" value="MFC4161294.1"/>
    <property type="molecule type" value="Genomic_DNA"/>
</dbReference>
<feature type="compositionally biased region" description="Polar residues" evidence="1">
    <location>
        <begin position="38"/>
        <end position="47"/>
    </location>
</feature>
<comment type="caution">
    <text evidence="2">The sequence shown here is derived from an EMBL/GenBank/DDBJ whole genome shotgun (WGS) entry which is preliminary data.</text>
</comment>
<keyword evidence="3" id="KW-1185">Reference proteome</keyword>
<evidence type="ECO:0008006" key="4">
    <source>
        <dbReference type="Google" id="ProtNLM"/>
    </source>
</evidence>
<evidence type="ECO:0000313" key="2">
    <source>
        <dbReference type="EMBL" id="MFC4161294.1"/>
    </source>
</evidence>
<feature type="compositionally biased region" description="Basic and acidic residues" evidence="1">
    <location>
        <begin position="48"/>
        <end position="64"/>
    </location>
</feature>
<feature type="region of interest" description="Disordered" evidence="1">
    <location>
        <begin position="28"/>
        <end position="64"/>
    </location>
</feature>
<reference evidence="3" key="1">
    <citation type="journal article" date="2019" name="Int. J. Syst. Evol. Microbiol.">
        <title>The Global Catalogue of Microorganisms (GCM) 10K type strain sequencing project: providing services to taxonomists for standard genome sequencing and annotation.</title>
        <authorList>
            <consortium name="The Broad Institute Genomics Platform"/>
            <consortium name="The Broad Institute Genome Sequencing Center for Infectious Disease"/>
            <person name="Wu L."/>
            <person name="Ma J."/>
        </authorList>
    </citation>
    <scope>NUCLEOTIDE SEQUENCE [LARGE SCALE GENOMIC DNA]</scope>
    <source>
        <strain evidence="3">LMG 29894</strain>
    </source>
</reference>
<evidence type="ECO:0000256" key="1">
    <source>
        <dbReference type="SAM" id="MobiDB-lite"/>
    </source>
</evidence>
<protein>
    <recommendedName>
        <fullName evidence="4">Bacteriocin</fullName>
    </recommendedName>
</protein>
<accession>A0ABV8MV95</accession>